<reference evidence="1" key="1">
    <citation type="submission" date="2018-02" db="EMBL/GenBank/DDBJ databases">
        <title>Rhizophora mucronata_Transcriptome.</title>
        <authorList>
            <person name="Meera S.P."/>
            <person name="Sreeshan A."/>
            <person name="Augustine A."/>
        </authorList>
    </citation>
    <scope>NUCLEOTIDE SEQUENCE</scope>
    <source>
        <tissue evidence="1">Leaf</tissue>
    </source>
</reference>
<evidence type="ECO:0000313" key="1">
    <source>
        <dbReference type="EMBL" id="MBX73581.1"/>
    </source>
</evidence>
<dbReference type="EMBL" id="GGEC01093097">
    <property type="protein sequence ID" value="MBX73581.1"/>
    <property type="molecule type" value="Transcribed_RNA"/>
</dbReference>
<proteinExistence type="predicted"/>
<organism evidence="1">
    <name type="scientific">Rhizophora mucronata</name>
    <name type="common">Asiatic mangrove</name>
    <dbReference type="NCBI Taxonomy" id="61149"/>
    <lineage>
        <taxon>Eukaryota</taxon>
        <taxon>Viridiplantae</taxon>
        <taxon>Streptophyta</taxon>
        <taxon>Embryophyta</taxon>
        <taxon>Tracheophyta</taxon>
        <taxon>Spermatophyta</taxon>
        <taxon>Magnoliopsida</taxon>
        <taxon>eudicotyledons</taxon>
        <taxon>Gunneridae</taxon>
        <taxon>Pentapetalae</taxon>
        <taxon>rosids</taxon>
        <taxon>fabids</taxon>
        <taxon>Malpighiales</taxon>
        <taxon>Rhizophoraceae</taxon>
        <taxon>Rhizophora</taxon>
    </lineage>
</organism>
<dbReference type="AlphaFoldDB" id="A0A2P2R319"/>
<accession>A0A2P2R319</accession>
<name>A0A2P2R319_RHIMU</name>
<protein>
    <submittedName>
        <fullName evidence="1">Uncharacterized protein</fullName>
    </submittedName>
</protein>
<sequence length="35" mass="4043">MDEQYNVFVVAFTLTQYFKGLYGELHLESSSKLSP</sequence>